<organism evidence="1 2">
    <name type="scientific">Lactococcus lactis subsp. lactis</name>
    <name type="common">Streptococcus lactis</name>
    <dbReference type="NCBI Taxonomy" id="1360"/>
    <lineage>
        <taxon>Bacteria</taxon>
        <taxon>Bacillati</taxon>
        <taxon>Bacillota</taxon>
        <taxon>Bacilli</taxon>
        <taxon>Lactobacillales</taxon>
        <taxon>Streptococcaceae</taxon>
        <taxon>Lactococcus</taxon>
    </lineage>
</organism>
<name>A0A2Z3KID9_LACLL</name>
<proteinExistence type="predicted"/>
<dbReference type="AlphaFoldDB" id="A0A2Z3KID9"/>
<accession>A0A2Z3KID9</accession>
<dbReference type="Proteomes" id="UP000245919">
    <property type="component" value="Chromosome"/>
</dbReference>
<sequence>MEHPIFTTIELKGTLYLYSVDEEAQRKGFTKGYKVADLTMSPNNLEIYVLFLGLLDNIPKTVMEACERTTVEAIFSV</sequence>
<gene>
    <name evidence="1" type="ORF">LL14B4_10440</name>
</gene>
<protein>
    <submittedName>
        <fullName evidence="1">Uncharacterized protein</fullName>
    </submittedName>
</protein>
<reference evidence="1 2" key="1">
    <citation type="submission" date="2018-03" db="EMBL/GenBank/DDBJ databases">
        <title>Genome sequence of Lactococcus lactis strain 14B4 from almond drupe.</title>
        <authorList>
            <person name="Tran T.D."/>
            <person name="McGarvey J.A."/>
            <person name="Huynh S."/>
            <person name="Parker C.T."/>
        </authorList>
    </citation>
    <scope>NUCLEOTIDE SEQUENCE [LARGE SCALE GENOMIC DNA]</scope>
    <source>
        <strain evidence="1 2">14B4</strain>
    </source>
</reference>
<evidence type="ECO:0000313" key="1">
    <source>
        <dbReference type="EMBL" id="AWN66571.1"/>
    </source>
</evidence>
<dbReference type="RefSeq" id="WP_109991258.1">
    <property type="nucleotide sequence ID" value="NZ_CP028160.1"/>
</dbReference>
<dbReference type="GeneID" id="89634198"/>
<evidence type="ECO:0000313" key="2">
    <source>
        <dbReference type="Proteomes" id="UP000245919"/>
    </source>
</evidence>
<dbReference type="EMBL" id="CP028160">
    <property type="protein sequence ID" value="AWN66571.1"/>
    <property type="molecule type" value="Genomic_DNA"/>
</dbReference>